<evidence type="ECO:0000313" key="3">
    <source>
        <dbReference type="Proteomes" id="UP000501812"/>
    </source>
</evidence>
<dbReference type="KEGG" id="luo:HHL09_00955"/>
<evidence type="ECO:0000313" key="2">
    <source>
        <dbReference type="EMBL" id="QJE94412.1"/>
    </source>
</evidence>
<gene>
    <name evidence="2" type="ORF">HHL09_00955</name>
</gene>
<keyword evidence="3" id="KW-1185">Reference proteome</keyword>
<proteinExistence type="predicted"/>
<dbReference type="RefSeq" id="WP_169452633.1">
    <property type="nucleotide sequence ID" value="NZ_CP051774.1"/>
</dbReference>
<feature type="region of interest" description="Disordered" evidence="1">
    <location>
        <begin position="30"/>
        <end position="73"/>
    </location>
</feature>
<feature type="compositionally biased region" description="Basic and acidic residues" evidence="1">
    <location>
        <begin position="61"/>
        <end position="72"/>
    </location>
</feature>
<dbReference type="AlphaFoldDB" id="A0A858RCG1"/>
<evidence type="ECO:0000256" key="1">
    <source>
        <dbReference type="SAM" id="MobiDB-lite"/>
    </source>
</evidence>
<accession>A0A858RCG1</accession>
<reference evidence="2 3" key="1">
    <citation type="submission" date="2020-04" db="EMBL/GenBank/DDBJ databases">
        <title>Luteolibacter sp. G-1-1-1 isolated from soil.</title>
        <authorList>
            <person name="Dahal R.H."/>
        </authorList>
    </citation>
    <scope>NUCLEOTIDE SEQUENCE [LARGE SCALE GENOMIC DNA]</scope>
    <source>
        <strain evidence="2 3">G-1-1-1</strain>
    </source>
</reference>
<dbReference type="Proteomes" id="UP000501812">
    <property type="component" value="Chromosome"/>
</dbReference>
<protein>
    <submittedName>
        <fullName evidence="2">Uncharacterized protein</fullName>
    </submittedName>
</protein>
<dbReference type="EMBL" id="CP051774">
    <property type="protein sequence ID" value="QJE94412.1"/>
    <property type="molecule type" value="Genomic_DNA"/>
</dbReference>
<sequence>MKLGLDRKYTVAVLSVLCVALGVALFMERQKRPQPGDQPSAEGSKQPAAESRAPRPSPESRTARPDKSKDTKIASAEAAVSAFSFKGDYNGMLAELEKIPPDERSLALLTIASDLCGIRGDIRATERCLALILESNLLPGERDNCASKLLGQSAHQSLAAFESAYTAIQQFAKDGVIPDVYLRSIFSSKHISLSDAVERIQSLGTADEKAAASMGLAGRMSTATNLAEAGWDENTLKNIKDPVIQEGLLTGLNWRMAQVPRKAREEALTRLTLDVAAQIQAGNMDASRFPAFSNGLERFAPDKAWSKMLADQETRAKLPEGVLLDLAKQSAASWADREPAEAGKWAATLSAKEQEAAVPGVVSRWLNTDAPAATEWVQTLPEGPVRNAGITEIIRKVEGSDPELAAQWRELMAK</sequence>
<name>A0A858RCG1_9BACT</name>
<organism evidence="2 3">
    <name type="scientific">Luteolibacter luteus</name>
    <dbReference type="NCBI Taxonomy" id="2728835"/>
    <lineage>
        <taxon>Bacteria</taxon>
        <taxon>Pseudomonadati</taxon>
        <taxon>Verrucomicrobiota</taxon>
        <taxon>Verrucomicrobiia</taxon>
        <taxon>Verrucomicrobiales</taxon>
        <taxon>Verrucomicrobiaceae</taxon>
        <taxon>Luteolibacter</taxon>
    </lineage>
</organism>